<organism evidence="2 3">
    <name type="scientific">Westerdykella ornata</name>
    <dbReference type="NCBI Taxonomy" id="318751"/>
    <lineage>
        <taxon>Eukaryota</taxon>
        <taxon>Fungi</taxon>
        <taxon>Dikarya</taxon>
        <taxon>Ascomycota</taxon>
        <taxon>Pezizomycotina</taxon>
        <taxon>Dothideomycetes</taxon>
        <taxon>Pleosporomycetidae</taxon>
        <taxon>Pleosporales</taxon>
        <taxon>Sporormiaceae</taxon>
        <taxon>Westerdykella</taxon>
    </lineage>
</organism>
<dbReference type="OrthoDB" id="409543at2759"/>
<dbReference type="Gene3D" id="3.90.550.20">
    <property type="match status" value="1"/>
</dbReference>
<dbReference type="AlphaFoldDB" id="A0A6A6JJ80"/>
<dbReference type="Pfam" id="PF04488">
    <property type="entry name" value="Gly_transf_sug"/>
    <property type="match status" value="1"/>
</dbReference>
<dbReference type="PANTHER" id="PTHR31834">
    <property type="entry name" value="INITIATION-SPECIFIC ALPHA-1,6-MANNOSYLTRANSFERASE"/>
    <property type="match status" value="1"/>
</dbReference>
<dbReference type="Proteomes" id="UP000800097">
    <property type="component" value="Unassembled WGS sequence"/>
</dbReference>
<dbReference type="GO" id="GO:0000009">
    <property type="term" value="F:alpha-1,6-mannosyltransferase activity"/>
    <property type="evidence" value="ECO:0007669"/>
    <property type="project" value="InterPro"/>
</dbReference>
<accession>A0A6A6JJ80</accession>
<comment type="similarity">
    <text evidence="1">Belongs to the glycosyltransferase 32 family.</text>
</comment>
<evidence type="ECO:0008006" key="4">
    <source>
        <dbReference type="Google" id="ProtNLM"/>
    </source>
</evidence>
<evidence type="ECO:0000256" key="1">
    <source>
        <dbReference type="ARBA" id="ARBA00009003"/>
    </source>
</evidence>
<dbReference type="InterPro" id="IPR007577">
    <property type="entry name" value="GlycoTrfase_DXD_sugar-bd_CS"/>
</dbReference>
<dbReference type="GeneID" id="54553428"/>
<dbReference type="GO" id="GO:0006487">
    <property type="term" value="P:protein N-linked glycosylation"/>
    <property type="evidence" value="ECO:0007669"/>
    <property type="project" value="TreeGrafter"/>
</dbReference>
<proteinExistence type="inferred from homology"/>
<keyword evidence="3" id="KW-1185">Reference proteome</keyword>
<dbReference type="InterPro" id="IPR039367">
    <property type="entry name" value="Och1-like"/>
</dbReference>
<sequence length="301" mass="33469">MLFPSSLFTPNHSHAQLCNSPDKRFPNNSVGIPKLLWYKLGPKGLNEDTRAWTESCIELNPTYTAEFMTDEAADAYVKNTFASRSDIDDRTVSSIVESYLGLTIPILKADFLRYLLLFDKGGIWSDLDVSCKGVPFDAFVLPQYKDAALVVGWEFDMGWDMPFVRQFASWTILAKPGSPHMWQVIVDILDSLSTTMASNNVTIGNLTLSMVGDVVDFTGPRRLTNSIYKSLGKTLKRTIGEKDMSKLLQPKLVGDVLVMPGRSFAASSNRYTKEEEAQLPAALVTHHYAGSWKNDHGGESV</sequence>
<dbReference type="InterPro" id="IPR029044">
    <property type="entry name" value="Nucleotide-diphossugar_trans"/>
</dbReference>
<name>A0A6A6JJ80_WESOR</name>
<gene>
    <name evidence="2" type="ORF">EI97DRAFT_449987</name>
</gene>
<evidence type="ECO:0000313" key="2">
    <source>
        <dbReference type="EMBL" id="KAF2276651.1"/>
    </source>
</evidence>
<evidence type="ECO:0000313" key="3">
    <source>
        <dbReference type="Proteomes" id="UP000800097"/>
    </source>
</evidence>
<protein>
    <recommendedName>
        <fullName evidence="4">Initiation-specific alpha-1,6-mannosyltransferase</fullName>
    </recommendedName>
</protein>
<dbReference type="RefSeq" id="XP_033654190.1">
    <property type="nucleotide sequence ID" value="XM_033800253.1"/>
</dbReference>
<dbReference type="GO" id="GO:0000136">
    <property type="term" value="C:mannan polymerase complex"/>
    <property type="evidence" value="ECO:0007669"/>
    <property type="project" value="TreeGrafter"/>
</dbReference>
<dbReference type="PANTHER" id="PTHR31834:SF8">
    <property type="entry name" value="TRANSFERASE, PUTATIVE (AFU_ORTHOLOGUE AFUA_6G14040)-RELATED"/>
    <property type="match status" value="1"/>
</dbReference>
<reference evidence="2" key="1">
    <citation type="journal article" date="2020" name="Stud. Mycol.">
        <title>101 Dothideomycetes genomes: a test case for predicting lifestyles and emergence of pathogens.</title>
        <authorList>
            <person name="Haridas S."/>
            <person name="Albert R."/>
            <person name="Binder M."/>
            <person name="Bloem J."/>
            <person name="Labutti K."/>
            <person name="Salamov A."/>
            <person name="Andreopoulos B."/>
            <person name="Baker S."/>
            <person name="Barry K."/>
            <person name="Bills G."/>
            <person name="Bluhm B."/>
            <person name="Cannon C."/>
            <person name="Castanera R."/>
            <person name="Culley D."/>
            <person name="Daum C."/>
            <person name="Ezra D."/>
            <person name="Gonzalez J."/>
            <person name="Henrissat B."/>
            <person name="Kuo A."/>
            <person name="Liang C."/>
            <person name="Lipzen A."/>
            <person name="Lutzoni F."/>
            <person name="Magnuson J."/>
            <person name="Mondo S."/>
            <person name="Nolan M."/>
            <person name="Ohm R."/>
            <person name="Pangilinan J."/>
            <person name="Park H.-J."/>
            <person name="Ramirez L."/>
            <person name="Alfaro M."/>
            <person name="Sun H."/>
            <person name="Tritt A."/>
            <person name="Yoshinaga Y."/>
            <person name="Zwiers L.-H."/>
            <person name="Turgeon B."/>
            <person name="Goodwin S."/>
            <person name="Spatafora J."/>
            <person name="Crous P."/>
            <person name="Grigoriev I."/>
        </authorList>
    </citation>
    <scope>NUCLEOTIDE SEQUENCE</scope>
    <source>
        <strain evidence="2">CBS 379.55</strain>
    </source>
</reference>
<dbReference type="SUPFAM" id="SSF53448">
    <property type="entry name" value="Nucleotide-diphospho-sugar transferases"/>
    <property type="match status" value="1"/>
</dbReference>
<dbReference type="EMBL" id="ML986492">
    <property type="protein sequence ID" value="KAF2276651.1"/>
    <property type="molecule type" value="Genomic_DNA"/>
</dbReference>